<dbReference type="GO" id="GO:0015977">
    <property type="term" value="P:carbon fixation"/>
    <property type="evidence" value="ECO:0007669"/>
    <property type="project" value="UniProtKB-KW"/>
</dbReference>
<sequence length="196" mass="21764">MCSIQNLSASFVGVPRSSPRGRRPRDASQSRRRFGSRRKCLSEDGKMFVPAGAFGGRSPERRASEMLNAMITYVSAWIVIGQLENVAPRRSLAGEDANERNESNDEAQRVTTSHDFLLDYLESNPVRDGDSWLTELTKVNPTLGERIGTVRVAYASDDFEWKNVEKLCVKSMVVGNETAMREWIKGATTAVTDAST</sequence>
<evidence type="ECO:0000256" key="4">
    <source>
        <dbReference type="SAM" id="MobiDB-lite"/>
    </source>
</evidence>
<dbReference type="KEGG" id="ota:OT_ostta13g00885"/>
<keyword evidence="1" id="KW-0602">Photosynthesis</keyword>
<evidence type="ECO:0000256" key="3">
    <source>
        <dbReference type="ARBA" id="ARBA00023300"/>
    </source>
</evidence>
<dbReference type="GeneID" id="9837444"/>
<accession>Q00X91</accession>
<reference evidence="5 6" key="2">
    <citation type="journal article" date="2014" name="BMC Genomics">
        <title>An improved genome of the model marine alga Ostreococcus tauri unfolds by assessing Illumina de novo assemblies.</title>
        <authorList>
            <person name="Blanc-Mathieu R."/>
            <person name="Verhelst B."/>
            <person name="Derelle E."/>
            <person name="Rombauts S."/>
            <person name="Bouget F.Y."/>
            <person name="Carre I."/>
            <person name="Chateau A."/>
            <person name="Eyre-Walker A."/>
            <person name="Grimsley N."/>
            <person name="Moreau H."/>
            <person name="Piegu B."/>
            <person name="Rivals E."/>
            <person name="Schackwitz W."/>
            <person name="Van de Peer Y."/>
            <person name="Piganeau G."/>
        </authorList>
    </citation>
    <scope>NUCLEOTIDE SEQUENCE [LARGE SCALE GENOMIC DNA]</scope>
    <source>
        <strain evidence="6">OTTH 0595 / CCAP 157/2 / RCC745</strain>
    </source>
</reference>
<keyword evidence="2" id="KW-0143">Chaperone</keyword>
<keyword evidence="3" id="KW-0120">Carbon dioxide fixation</keyword>
<feature type="region of interest" description="Disordered" evidence="4">
    <location>
        <begin position="1"/>
        <end position="36"/>
    </location>
</feature>
<dbReference type="InterPro" id="IPR003435">
    <property type="entry name" value="Chaperonin_RcbX"/>
</dbReference>
<dbReference type="GO" id="GO:0044183">
    <property type="term" value="F:protein folding chaperone"/>
    <property type="evidence" value="ECO:0007669"/>
    <property type="project" value="InterPro"/>
</dbReference>
<evidence type="ECO:0000256" key="2">
    <source>
        <dbReference type="ARBA" id="ARBA00023186"/>
    </source>
</evidence>
<reference evidence="6" key="1">
    <citation type="journal article" date="2006" name="Proc. Natl. Acad. Sci. U.S.A.">
        <title>Genome analysis of the smallest free-living eukaryote Ostreococcus tauri unveils many unique features.</title>
        <authorList>
            <person name="Derelle E."/>
            <person name="Ferraz C."/>
            <person name="Rombauts S."/>
            <person name="Rouze P."/>
            <person name="Worden A.Z."/>
            <person name="Robbens S."/>
            <person name="Partensky F."/>
            <person name="Degroeve S."/>
            <person name="Echeynie S."/>
            <person name="Cooke R."/>
            <person name="Saeys Y."/>
            <person name="Wuyts J."/>
            <person name="Jabbari K."/>
            <person name="Bowler C."/>
            <person name="Panaud O."/>
            <person name="Piegu B."/>
            <person name="Ball S.G."/>
            <person name="Ral J.-P."/>
            <person name="Bouget F.-Y."/>
            <person name="Piganeau G."/>
            <person name="De Baets B."/>
            <person name="Picard A."/>
            <person name="Delseny M."/>
            <person name="Demaille J."/>
            <person name="Van de Peer Y."/>
            <person name="Moreau H."/>
        </authorList>
    </citation>
    <scope>NUCLEOTIDE SEQUENCE [LARGE SCALE GENOMIC DNA]</scope>
    <source>
        <strain evidence="6">OTTH 0595 / CCAP 157/2 / RCC745</strain>
    </source>
</reference>
<proteinExistence type="predicted"/>
<protein>
    <submittedName>
        <fullName evidence="5">Uncharacterized protein</fullName>
    </submittedName>
</protein>
<evidence type="ECO:0000313" key="6">
    <source>
        <dbReference type="Proteomes" id="UP000009170"/>
    </source>
</evidence>
<dbReference type="Gene3D" id="1.10.1200.210">
    <property type="entry name" value="Chaperonin-like RbcX"/>
    <property type="match status" value="1"/>
</dbReference>
<dbReference type="SUPFAM" id="SSF158615">
    <property type="entry name" value="RbcX-like"/>
    <property type="match status" value="1"/>
</dbReference>
<dbReference type="PANTHER" id="PTHR33791">
    <property type="entry name" value="CHAPERONIN-LIKE RBCX PROTEIN 1, CHLOROPLASTIC"/>
    <property type="match status" value="1"/>
</dbReference>
<dbReference type="GO" id="GO:0015979">
    <property type="term" value="P:photosynthesis"/>
    <property type="evidence" value="ECO:0007669"/>
    <property type="project" value="UniProtKB-KW"/>
</dbReference>
<dbReference type="GO" id="GO:0110102">
    <property type="term" value="P:ribulose bisphosphate carboxylase complex assembly"/>
    <property type="evidence" value="ECO:0007669"/>
    <property type="project" value="InterPro"/>
</dbReference>
<dbReference type="Pfam" id="PF02341">
    <property type="entry name" value="RbcX"/>
    <property type="match status" value="1"/>
</dbReference>
<name>Q00X91_OSTTA</name>
<organism evidence="5 6">
    <name type="scientific">Ostreococcus tauri</name>
    <name type="common">Marine green alga</name>
    <dbReference type="NCBI Taxonomy" id="70448"/>
    <lineage>
        <taxon>Eukaryota</taxon>
        <taxon>Viridiplantae</taxon>
        <taxon>Chlorophyta</taxon>
        <taxon>Mamiellophyceae</taxon>
        <taxon>Mamiellales</taxon>
        <taxon>Bathycoccaceae</taxon>
        <taxon>Ostreococcus</taxon>
    </lineage>
</organism>
<dbReference type="PANTHER" id="PTHR33791:SF1">
    <property type="entry name" value="RUBISCO CHAPERONE RBCX"/>
    <property type="match status" value="1"/>
</dbReference>
<dbReference type="RefSeq" id="XP_003082563.1">
    <property type="nucleotide sequence ID" value="XM_003082515.1"/>
</dbReference>
<dbReference type="InterPro" id="IPR038052">
    <property type="entry name" value="Chaperonin_RbcX_sf"/>
</dbReference>
<dbReference type="FunCoup" id="Q00X91">
    <property type="interactions" value="271"/>
</dbReference>
<dbReference type="OrthoDB" id="513226at2759"/>
<dbReference type="Proteomes" id="UP000009170">
    <property type="component" value="Unassembled WGS sequence"/>
</dbReference>
<gene>
    <name evidence="5" type="ORF">OT_ostta13g00885</name>
</gene>
<dbReference type="EMBL" id="CAID01000013">
    <property type="protein sequence ID" value="CAL56420.1"/>
    <property type="molecule type" value="Genomic_DNA"/>
</dbReference>
<comment type="caution">
    <text evidence="5">The sequence shown here is derived from an EMBL/GenBank/DDBJ whole genome shotgun (WGS) entry which is preliminary data.</text>
</comment>
<dbReference type="AlphaFoldDB" id="Q00X91"/>
<dbReference type="OMA" id="KFCANLM"/>
<dbReference type="InParanoid" id="Q00X91"/>
<keyword evidence="6" id="KW-1185">Reference proteome</keyword>
<evidence type="ECO:0000256" key="1">
    <source>
        <dbReference type="ARBA" id="ARBA00022531"/>
    </source>
</evidence>
<evidence type="ECO:0000313" key="5">
    <source>
        <dbReference type="EMBL" id="CAL56420.1"/>
    </source>
</evidence>